<keyword evidence="3" id="KW-1185">Reference proteome</keyword>
<sequence length="87" mass="9305">TDLHNLVGLGVRVARVSGQHLPVVEHALREGLASGVGAQVSGEAERLVDGQVHGLHETRLRGQQARVQTSPRRRNDLTASSVTQAQL</sequence>
<feature type="region of interest" description="Disordered" evidence="1">
    <location>
        <begin position="53"/>
        <end position="87"/>
    </location>
</feature>
<dbReference type="AlphaFoldDB" id="A0A8S4G9X1"/>
<protein>
    <submittedName>
        <fullName evidence="2">(diamondback moth) hypothetical protein</fullName>
    </submittedName>
</protein>
<dbReference type="Proteomes" id="UP000653454">
    <property type="component" value="Unassembled WGS sequence"/>
</dbReference>
<evidence type="ECO:0000313" key="3">
    <source>
        <dbReference type="Proteomes" id="UP000653454"/>
    </source>
</evidence>
<organism evidence="2 3">
    <name type="scientific">Plutella xylostella</name>
    <name type="common">Diamondback moth</name>
    <name type="synonym">Plutella maculipennis</name>
    <dbReference type="NCBI Taxonomy" id="51655"/>
    <lineage>
        <taxon>Eukaryota</taxon>
        <taxon>Metazoa</taxon>
        <taxon>Ecdysozoa</taxon>
        <taxon>Arthropoda</taxon>
        <taxon>Hexapoda</taxon>
        <taxon>Insecta</taxon>
        <taxon>Pterygota</taxon>
        <taxon>Neoptera</taxon>
        <taxon>Endopterygota</taxon>
        <taxon>Lepidoptera</taxon>
        <taxon>Glossata</taxon>
        <taxon>Ditrysia</taxon>
        <taxon>Yponomeutoidea</taxon>
        <taxon>Plutellidae</taxon>
        <taxon>Plutella</taxon>
    </lineage>
</organism>
<reference evidence="2" key="1">
    <citation type="submission" date="2020-11" db="EMBL/GenBank/DDBJ databases">
        <authorList>
            <person name="Whiteford S."/>
        </authorList>
    </citation>
    <scope>NUCLEOTIDE SEQUENCE</scope>
</reference>
<evidence type="ECO:0000256" key="1">
    <source>
        <dbReference type="SAM" id="MobiDB-lite"/>
    </source>
</evidence>
<evidence type="ECO:0000313" key="2">
    <source>
        <dbReference type="EMBL" id="CAG9136461.1"/>
    </source>
</evidence>
<feature type="non-terminal residue" evidence="2">
    <location>
        <position position="87"/>
    </location>
</feature>
<gene>
    <name evidence="2" type="ORF">PLXY2_LOCUS14725</name>
</gene>
<comment type="caution">
    <text evidence="2">The sequence shown here is derived from an EMBL/GenBank/DDBJ whole genome shotgun (WGS) entry which is preliminary data.</text>
</comment>
<dbReference type="EMBL" id="CAJHNJ030000141">
    <property type="protein sequence ID" value="CAG9136461.1"/>
    <property type="molecule type" value="Genomic_DNA"/>
</dbReference>
<feature type="compositionally biased region" description="Polar residues" evidence="1">
    <location>
        <begin position="77"/>
        <end position="87"/>
    </location>
</feature>
<accession>A0A8S4G9X1</accession>
<proteinExistence type="predicted"/>
<name>A0A8S4G9X1_PLUXY</name>